<name>A0ABD0LY51_9CAEN</name>
<proteinExistence type="predicted"/>
<reference evidence="1 2" key="1">
    <citation type="journal article" date="2023" name="Sci. Data">
        <title>Genome assembly of the Korean intertidal mud-creeper Batillaria attramentaria.</title>
        <authorList>
            <person name="Patra A.K."/>
            <person name="Ho P.T."/>
            <person name="Jun S."/>
            <person name="Lee S.J."/>
            <person name="Kim Y."/>
            <person name="Won Y.J."/>
        </authorList>
    </citation>
    <scope>NUCLEOTIDE SEQUENCE [LARGE SCALE GENOMIC DNA]</scope>
    <source>
        <strain evidence="1">Wonlab-2016</strain>
    </source>
</reference>
<comment type="caution">
    <text evidence="1">The sequence shown here is derived from an EMBL/GenBank/DDBJ whole genome shotgun (WGS) entry which is preliminary data.</text>
</comment>
<keyword evidence="2" id="KW-1185">Reference proteome</keyword>
<dbReference type="AlphaFoldDB" id="A0ABD0LY51"/>
<sequence>MREQKTKACKLKSELWGGVLAPLSEREFSSSAKACGRREGGAPVTRNQTYQSNLLQRCQFAARADKATDVISAPSHPLFGPLVPSPSVPREYSCTLITRPRVSEFVARQGDFLFL</sequence>
<organism evidence="1 2">
    <name type="scientific">Batillaria attramentaria</name>
    <dbReference type="NCBI Taxonomy" id="370345"/>
    <lineage>
        <taxon>Eukaryota</taxon>
        <taxon>Metazoa</taxon>
        <taxon>Spiralia</taxon>
        <taxon>Lophotrochozoa</taxon>
        <taxon>Mollusca</taxon>
        <taxon>Gastropoda</taxon>
        <taxon>Caenogastropoda</taxon>
        <taxon>Sorbeoconcha</taxon>
        <taxon>Cerithioidea</taxon>
        <taxon>Batillariidae</taxon>
        <taxon>Batillaria</taxon>
    </lineage>
</organism>
<dbReference type="Proteomes" id="UP001519460">
    <property type="component" value="Unassembled WGS sequence"/>
</dbReference>
<dbReference type="EMBL" id="JACVVK020000016">
    <property type="protein sequence ID" value="KAK7504105.1"/>
    <property type="molecule type" value="Genomic_DNA"/>
</dbReference>
<protein>
    <submittedName>
        <fullName evidence="1">Uncharacterized protein</fullName>
    </submittedName>
</protein>
<evidence type="ECO:0000313" key="1">
    <source>
        <dbReference type="EMBL" id="KAK7504105.1"/>
    </source>
</evidence>
<accession>A0ABD0LY51</accession>
<evidence type="ECO:0000313" key="2">
    <source>
        <dbReference type="Proteomes" id="UP001519460"/>
    </source>
</evidence>
<gene>
    <name evidence="1" type="ORF">BaRGS_00004409</name>
</gene>